<dbReference type="EMBL" id="LN847052">
    <property type="protein sequence ID" value="CRI42808.1"/>
    <property type="molecule type" value="Genomic_DNA"/>
</dbReference>
<dbReference type="GO" id="GO:0016810">
    <property type="term" value="F:hydrolase activity, acting on carbon-nitrogen (but not peptide) bonds"/>
    <property type="evidence" value="ECO:0007669"/>
    <property type="project" value="InterPro"/>
</dbReference>
<dbReference type="SUPFAM" id="SSF88713">
    <property type="entry name" value="Glycoside hydrolase/deacetylase"/>
    <property type="match status" value="1"/>
</dbReference>
<dbReference type="AlphaFoldDB" id="A0A0F7WZH3"/>
<dbReference type="GO" id="GO:0005576">
    <property type="term" value="C:extracellular region"/>
    <property type="evidence" value="ECO:0007669"/>
    <property type="project" value="UniProtKB-SubCell"/>
</dbReference>
<proteinExistence type="predicted"/>
<accession>A0A0F7WZH3</accession>
<dbReference type="PANTHER" id="PTHR34216">
    <property type="match status" value="1"/>
</dbReference>
<evidence type="ECO:0000256" key="1">
    <source>
        <dbReference type="ARBA" id="ARBA00004613"/>
    </source>
</evidence>
<dbReference type="Pfam" id="PF01522">
    <property type="entry name" value="Polysacc_deac_1"/>
    <property type="match status" value="1"/>
</dbReference>
<dbReference type="PANTHER" id="PTHR34216:SF3">
    <property type="entry name" value="POLY-BETA-1,6-N-ACETYL-D-GLUCOSAMINE N-DEACETYLASE"/>
    <property type="match status" value="1"/>
</dbReference>
<dbReference type="Gene3D" id="3.20.20.370">
    <property type="entry name" value="Glycoside hydrolase/deacetylase"/>
    <property type="match status" value="1"/>
</dbReference>
<comment type="subcellular location">
    <subcellularLocation>
        <location evidence="1">Secreted</location>
    </subcellularLocation>
</comment>
<gene>
    <name evidence="4" type="ORF">BN1224_DC9_BV_00110</name>
</gene>
<dbReference type="InterPro" id="IPR051398">
    <property type="entry name" value="Polysacch_Deacetylase"/>
</dbReference>
<reference evidence="4" key="1">
    <citation type="submission" date="2015-05" db="EMBL/GenBank/DDBJ databases">
        <authorList>
            <person name="Rattei Thomas"/>
        </authorList>
    </citation>
    <scope>NUCLEOTIDE SEQUENCE</scope>
    <source>
        <strain evidence="4">DC9</strain>
    </source>
</reference>
<protein>
    <submittedName>
        <fullName evidence="4">Polysaccharide deacetylase domain protein</fullName>
    </submittedName>
</protein>
<organism evidence="4">
    <name type="scientific">Chlamydia pneumoniae</name>
    <name type="common">Chlamydophila pneumoniae</name>
    <dbReference type="NCBI Taxonomy" id="83558"/>
    <lineage>
        <taxon>Bacteria</taxon>
        <taxon>Pseudomonadati</taxon>
        <taxon>Chlamydiota</taxon>
        <taxon>Chlamydiia</taxon>
        <taxon>Chlamydiales</taxon>
        <taxon>Chlamydiaceae</taxon>
        <taxon>Chlamydia/Chlamydophila group</taxon>
        <taxon>Chlamydia</taxon>
    </lineage>
</organism>
<evidence type="ECO:0000259" key="3">
    <source>
        <dbReference type="Pfam" id="PF01522"/>
    </source>
</evidence>
<keyword evidence="2" id="KW-0732">Signal</keyword>
<evidence type="ECO:0000256" key="2">
    <source>
        <dbReference type="ARBA" id="ARBA00022729"/>
    </source>
</evidence>
<dbReference type="GO" id="GO:0005975">
    <property type="term" value="P:carbohydrate metabolic process"/>
    <property type="evidence" value="ECO:0007669"/>
    <property type="project" value="InterPro"/>
</dbReference>
<sequence>MLIVLAFRQVFFSHSRSQLDRLKNYLRLLKQNFAITLPKERTSKGHSLMLTFDFASFDFYTNIFPFLEEQKIPAVVGVASRYIPSNAAQDLHPSHRLKPSETLAFQDEIFSNYMPFCCQNELIEMAKSPYIQLASSGFAIRNLMNNPPYLTTEILLSRHHIETITGAKPLAFLFPFGKSDPTSRKLAADHYPYSFLLGNTINRKLKTHNIYRLDIKPMQYLCPSLFQSSRYLKN</sequence>
<name>A0A0F7WZH3_CHLPN</name>
<feature type="domain" description="NodB homology" evidence="3">
    <location>
        <begin position="42"/>
        <end position="189"/>
    </location>
</feature>
<dbReference type="InterPro" id="IPR011330">
    <property type="entry name" value="Glyco_hydro/deAcase_b/a-brl"/>
</dbReference>
<dbReference type="CDD" id="cd10918">
    <property type="entry name" value="CE4_NodB_like_5s_6s"/>
    <property type="match status" value="1"/>
</dbReference>
<evidence type="ECO:0000313" key="4">
    <source>
        <dbReference type="EMBL" id="CRI42808.1"/>
    </source>
</evidence>
<dbReference type="InterPro" id="IPR002509">
    <property type="entry name" value="NODB_dom"/>
</dbReference>